<evidence type="ECO:0000313" key="11">
    <source>
        <dbReference type="Proteomes" id="UP000484885"/>
    </source>
</evidence>
<dbReference type="GO" id="GO:0009234">
    <property type="term" value="P:menaquinone biosynthetic process"/>
    <property type="evidence" value="ECO:0007669"/>
    <property type="project" value="UniProtKB-UniPathway"/>
</dbReference>
<dbReference type="InterPro" id="IPR044878">
    <property type="entry name" value="UbiA_sf"/>
</dbReference>
<dbReference type="GO" id="GO:0042371">
    <property type="term" value="P:vitamin K biosynthetic process"/>
    <property type="evidence" value="ECO:0007669"/>
    <property type="project" value="TreeGrafter"/>
</dbReference>
<keyword evidence="8 9" id="KW-0472">Membrane</keyword>
<dbReference type="Gene3D" id="1.10.357.140">
    <property type="entry name" value="UbiA prenyltransferase"/>
    <property type="match status" value="1"/>
</dbReference>
<feature type="transmembrane region" description="Helical" evidence="9">
    <location>
        <begin position="237"/>
        <end position="259"/>
    </location>
</feature>
<dbReference type="PANTHER" id="PTHR13929">
    <property type="entry name" value="1,4-DIHYDROXY-2-NAPHTHOATE OCTAPRENYLTRANSFERASE"/>
    <property type="match status" value="1"/>
</dbReference>
<dbReference type="AlphaFoldDB" id="A0A845UV48"/>
<accession>A0A845UV48</accession>
<evidence type="ECO:0000256" key="7">
    <source>
        <dbReference type="ARBA" id="ARBA00022989"/>
    </source>
</evidence>
<organism evidence="10 11">
    <name type="scientific">Wenzhouxiangella limi</name>
    <dbReference type="NCBI Taxonomy" id="2707351"/>
    <lineage>
        <taxon>Bacteria</taxon>
        <taxon>Pseudomonadati</taxon>
        <taxon>Pseudomonadota</taxon>
        <taxon>Gammaproteobacteria</taxon>
        <taxon>Chromatiales</taxon>
        <taxon>Wenzhouxiangellaceae</taxon>
        <taxon>Wenzhouxiangella</taxon>
    </lineage>
</organism>
<dbReference type="RefSeq" id="WP_164211102.1">
    <property type="nucleotide sequence ID" value="NZ_JAAGSC010000040.1"/>
</dbReference>
<name>A0A845UV48_9GAMM</name>
<reference evidence="10 11" key="1">
    <citation type="submission" date="2020-02" db="EMBL/GenBank/DDBJ databases">
        <authorList>
            <person name="Zhang X.-Y."/>
        </authorList>
    </citation>
    <scope>NUCLEOTIDE SEQUENCE [LARGE SCALE GENOMIC DNA]</scope>
    <source>
        <strain evidence="10 11">C33</strain>
    </source>
</reference>
<keyword evidence="5 10" id="KW-0808">Transferase</keyword>
<keyword evidence="11" id="KW-1185">Reference proteome</keyword>
<evidence type="ECO:0000313" key="10">
    <source>
        <dbReference type="EMBL" id="NDY95713.1"/>
    </source>
</evidence>
<dbReference type="UniPathway" id="UPA00079"/>
<evidence type="ECO:0000256" key="2">
    <source>
        <dbReference type="ARBA" id="ARBA00004863"/>
    </source>
</evidence>
<evidence type="ECO:0000256" key="3">
    <source>
        <dbReference type="ARBA" id="ARBA00022428"/>
    </source>
</evidence>
<dbReference type="GO" id="GO:0004659">
    <property type="term" value="F:prenyltransferase activity"/>
    <property type="evidence" value="ECO:0007669"/>
    <property type="project" value="InterPro"/>
</dbReference>
<comment type="pathway">
    <text evidence="2">Quinol/quinone metabolism; menaquinone biosynthesis.</text>
</comment>
<comment type="subcellular location">
    <subcellularLocation>
        <location evidence="1">Membrane</location>
        <topology evidence="1">Multi-pass membrane protein</topology>
    </subcellularLocation>
</comment>
<dbReference type="Pfam" id="PF01040">
    <property type="entry name" value="UbiA"/>
    <property type="match status" value="1"/>
</dbReference>
<dbReference type="Proteomes" id="UP000484885">
    <property type="component" value="Unassembled WGS sequence"/>
</dbReference>
<evidence type="ECO:0000256" key="4">
    <source>
        <dbReference type="ARBA" id="ARBA00022475"/>
    </source>
</evidence>
<evidence type="ECO:0000256" key="1">
    <source>
        <dbReference type="ARBA" id="ARBA00004141"/>
    </source>
</evidence>
<keyword evidence="6 9" id="KW-0812">Transmembrane</keyword>
<keyword evidence="3" id="KW-0474">Menaquinone biosynthesis</keyword>
<dbReference type="PANTHER" id="PTHR13929:SF0">
    <property type="entry name" value="UBIA PRENYLTRANSFERASE DOMAIN-CONTAINING PROTEIN 1"/>
    <property type="match status" value="1"/>
</dbReference>
<keyword evidence="7 9" id="KW-1133">Transmembrane helix</keyword>
<comment type="caution">
    <text evidence="10">The sequence shown here is derived from an EMBL/GenBank/DDBJ whole genome shotgun (WGS) entry which is preliminary data.</text>
</comment>
<evidence type="ECO:0000256" key="6">
    <source>
        <dbReference type="ARBA" id="ARBA00022692"/>
    </source>
</evidence>
<proteinExistence type="predicted"/>
<gene>
    <name evidence="10" type="ORF">G3I74_08240</name>
</gene>
<dbReference type="InterPro" id="IPR000537">
    <property type="entry name" value="UbiA_prenyltransferase"/>
</dbReference>
<feature type="transmembrane region" description="Helical" evidence="9">
    <location>
        <begin position="271"/>
        <end position="296"/>
    </location>
</feature>
<dbReference type="PIRSF" id="PIRSF005355">
    <property type="entry name" value="UBIAD1"/>
    <property type="match status" value="1"/>
</dbReference>
<evidence type="ECO:0000256" key="8">
    <source>
        <dbReference type="ARBA" id="ARBA00023136"/>
    </source>
</evidence>
<dbReference type="InterPro" id="IPR026046">
    <property type="entry name" value="UBIAD1"/>
</dbReference>
<feature type="transmembrane region" description="Helical" evidence="9">
    <location>
        <begin position="42"/>
        <end position="59"/>
    </location>
</feature>
<evidence type="ECO:0000256" key="5">
    <source>
        <dbReference type="ARBA" id="ARBA00022679"/>
    </source>
</evidence>
<feature type="transmembrane region" description="Helical" evidence="9">
    <location>
        <begin position="145"/>
        <end position="166"/>
    </location>
</feature>
<protein>
    <submittedName>
        <fullName evidence="10">Prenyltransferase</fullName>
    </submittedName>
</protein>
<feature type="transmembrane region" description="Helical" evidence="9">
    <location>
        <begin position="172"/>
        <end position="191"/>
    </location>
</feature>
<dbReference type="GO" id="GO:0016020">
    <property type="term" value="C:membrane"/>
    <property type="evidence" value="ECO:0007669"/>
    <property type="project" value="UniProtKB-SubCell"/>
</dbReference>
<sequence length="297" mass="30594">MSVAATVARSARPNFLILTPVCIFPALAAAHADGYSLAPLTAALIVVAGVLAHAAVNLINEWDDFRSGLDMTTQRTPFSGGSGALPAVPAASSAVLAAGLTGLTASALIGVYLMAQSGPGLLLPGVVGIALVVAYTAWITRRPLLCLLAPGLGFGPIMVAGSYYAVTGHYSAAILWASLTPMLLVSGLLLINQFPDVEPDRLHGRRHLPILLGQEASARLFVVVLMLAYLVPVTGVLAGVLPMPMLLILLAAPAAFMVGRKALLHADDPKALTPWLGLNVATLMATIVLMGVGFLLG</sequence>
<dbReference type="EMBL" id="JAAGSC010000040">
    <property type="protein sequence ID" value="NDY95713.1"/>
    <property type="molecule type" value="Genomic_DNA"/>
</dbReference>
<evidence type="ECO:0000256" key="9">
    <source>
        <dbReference type="SAM" id="Phobius"/>
    </source>
</evidence>
<keyword evidence="4" id="KW-1003">Cell membrane</keyword>
<dbReference type="CDD" id="cd13962">
    <property type="entry name" value="PT_UbiA_UBIAD1"/>
    <property type="match status" value="1"/>
</dbReference>
<feature type="transmembrane region" description="Helical" evidence="9">
    <location>
        <begin position="121"/>
        <end position="138"/>
    </location>
</feature>